<dbReference type="PROSITE" id="PS50929">
    <property type="entry name" value="ABC_TM1F"/>
    <property type="match status" value="1"/>
</dbReference>
<dbReference type="GO" id="GO:0015421">
    <property type="term" value="F:ABC-type oligopeptide transporter activity"/>
    <property type="evidence" value="ECO:0007669"/>
    <property type="project" value="TreeGrafter"/>
</dbReference>
<keyword evidence="7 9" id="KW-1133">Transmembrane helix</keyword>
<keyword evidence="8 9" id="KW-0472">Membrane</keyword>
<evidence type="ECO:0000313" key="12">
    <source>
        <dbReference type="EMBL" id="QHT02237.1"/>
    </source>
</evidence>
<evidence type="ECO:0000259" key="11">
    <source>
        <dbReference type="PROSITE" id="PS50929"/>
    </source>
</evidence>
<dbReference type="PANTHER" id="PTHR43394:SF1">
    <property type="entry name" value="ATP-BINDING CASSETTE SUB-FAMILY B MEMBER 10, MITOCHONDRIAL"/>
    <property type="match status" value="1"/>
</dbReference>
<keyword evidence="5" id="KW-0547">Nucleotide-binding</keyword>
<evidence type="ECO:0000256" key="2">
    <source>
        <dbReference type="ARBA" id="ARBA00022448"/>
    </source>
</evidence>
<dbReference type="InterPro" id="IPR036640">
    <property type="entry name" value="ABC1_TM_sf"/>
</dbReference>
<dbReference type="InterPro" id="IPR017871">
    <property type="entry name" value="ABC_transporter-like_CS"/>
</dbReference>
<dbReference type="InterPro" id="IPR003593">
    <property type="entry name" value="AAA+_ATPase"/>
</dbReference>
<sequence length="561" mass="63624">MLILRRYIELCGKDIRYSIVGLFCGSIGSYYNVIASEHMSRMMIGDFTNERLSMLFYTNLISMIAISLRGGLFVYSQKSMNHKLRCIVYRRILNQPLKFYETEPVNELLERVNSDARVVSDIISLNINVFSRSLIEVVITFWLLSNISWKLTAIAIILIPINYLISACYEHIHKKIMANHEELNKELNTYTHETISHLSVMKTYANERQAEEKFNTLSGVIANYNYKECLLYGSNLLVVCNIPTITTIIIILSANYLGTVEGLTIFILHNQGLYSTIKTLFDMRNEFLKCKEPYLRITKILDTPEYTKGYYIPADNRMEGDIVFNSLSFKYEKATEPVLTDFNFRIDRGEKIAIMGASGCGKSTLSKLLVNILEPTNGSITIDGVDIRNYDSEWLKKHIGYVAQDSILFTDTIANNIAYGICDDGAGVCGTADAADLESLIIEAAKNANAHEFISKLPNKYQTRLEGTELSSLSGGQKQRIAIARALIRKPQILIFDEATSALDPYCEELVQQTIKECYNKQNSTVIIIAHRKSALEIADKVYELKYNRLERQPSCIVKSV</sequence>
<feature type="transmembrane region" description="Helical" evidence="9">
    <location>
        <begin position="151"/>
        <end position="169"/>
    </location>
</feature>
<dbReference type="InterPro" id="IPR027417">
    <property type="entry name" value="P-loop_NTPase"/>
</dbReference>
<dbReference type="PANTHER" id="PTHR43394">
    <property type="entry name" value="ATP-DEPENDENT PERMEASE MDL1, MITOCHONDRIAL"/>
    <property type="match status" value="1"/>
</dbReference>
<evidence type="ECO:0000256" key="8">
    <source>
        <dbReference type="ARBA" id="ARBA00023136"/>
    </source>
</evidence>
<reference evidence="12" key="1">
    <citation type="journal article" date="2020" name="Nature">
        <title>Giant virus diversity and host interactions through global metagenomics.</title>
        <authorList>
            <person name="Schulz F."/>
            <person name="Roux S."/>
            <person name="Paez-Espino D."/>
            <person name="Jungbluth S."/>
            <person name="Walsh D.A."/>
            <person name="Denef V.J."/>
            <person name="McMahon K.D."/>
            <person name="Konstantinidis K.T."/>
            <person name="Eloe-Fadrosh E.A."/>
            <person name="Kyrpides N.C."/>
            <person name="Woyke T."/>
        </authorList>
    </citation>
    <scope>NUCLEOTIDE SEQUENCE</scope>
    <source>
        <strain evidence="12">GVMAG-M-3300020565-3</strain>
    </source>
</reference>
<keyword evidence="4 9" id="KW-0812">Transmembrane</keyword>
<feature type="transmembrane region" description="Helical" evidence="9">
    <location>
        <begin position="15"/>
        <end position="34"/>
    </location>
</feature>
<feature type="domain" description="ABC transmembrane type-1" evidence="11">
    <location>
        <begin position="52"/>
        <end position="257"/>
    </location>
</feature>
<dbReference type="InterPro" id="IPR039421">
    <property type="entry name" value="Type_1_exporter"/>
</dbReference>
<dbReference type="EMBL" id="MN739391">
    <property type="protein sequence ID" value="QHT02237.1"/>
    <property type="molecule type" value="Genomic_DNA"/>
</dbReference>
<protein>
    <recommendedName>
        <fullName evidence="13">ABC transporter ATP-binding protein</fullName>
    </recommendedName>
</protein>
<evidence type="ECO:0000256" key="5">
    <source>
        <dbReference type="ARBA" id="ARBA00022741"/>
    </source>
</evidence>
<dbReference type="PROSITE" id="PS00211">
    <property type="entry name" value="ABC_TRANSPORTER_1"/>
    <property type="match status" value="1"/>
</dbReference>
<accession>A0A6C0CD49</accession>
<dbReference type="InterPro" id="IPR003439">
    <property type="entry name" value="ABC_transporter-like_ATP-bd"/>
</dbReference>
<dbReference type="PROSITE" id="PS50893">
    <property type="entry name" value="ABC_TRANSPORTER_2"/>
    <property type="match status" value="1"/>
</dbReference>
<dbReference type="Gene3D" id="3.40.50.300">
    <property type="entry name" value="P-loop containing nucleotide triphosphate hydrolases"/>
    <property type="match status" value="1"/>
</dbReference>
<evidence type="ECO:0000256" key="3">
    <source>
        <dbReference type="ARBA" id="ARBA00022475"/>
    </source>
</evidence>
<evidence type="ECO:0000256" key="4">
    <source>
        <dbReference type="ARBA" id="ARBA00022692"/>
    </source>
</evidence>
<evidence type="ECO:0000259" key="10">
    <source>
        <dbReference type="PROSITE" id="PS50893"/>
    </source>
</evidence>
<dbReference type="Pfam" id="PF00664">
    <property type="entry name" value="ABC_membrane"/>
    <property type="match status" value="1"/>
</dbReference>
<dbReference type="GO" id="GO:0005886">
    <property type="term" value="C:plasma membrane"/>
    <property type="evidence" value="ECO:0007669"/>
    <property type="project" value="UniProtKB-SubCell"/>
</dbReference>
<feature type="domain" description="ABC transporter" evidence="10">
    <location>
        <begin position="322"/>
        <end position="561"/>
    </location>
</feature>
<proteinExistence type="predicted"/>
<dbReference type="SUPFAM" id="SSF90123">
    <property type="entry name" value="ABC transporter transmembrane region"/>
    <property type="match status" value="1"/>
</dbReference>
<keyword evidence="6" id="KW-0067">ATP-binding</keyword>
<evidence type="ECO:0008006" key="13">
    <source>
        <dbReference type="Google" id="ProtNLM"/>
    </source>
</evidence>
<dbReference type="GO" id="GO:0016887">
    <property type="term" value="F:ATP hydrolysis activity"/>
    <property type="evidence" value="ECO:0007669"/>
    <property type="project" value="InterPro"/>
</dbReference>
<dbReference type="SMART" id="SM00382">
    <property type="entry name" value="AAA"/>
    <property type="match status" value="1"/>
</dbReference>
<feature type="transmembrane region" description="Helical" evidence="9">
    <location>
        <begin position="236"/>
        <end position="257"/>
    </location>
</feature>
<evidence type="ECO:0000256" key="1">
    <source>
        <dbReference type="ARBA" id="ARBA00004651"/>
    </source>
</evidence>
<dbReference type="AlphaFoldDB" id="A0A6C0CD49"/>
<dbReference type="InterPro" id="IPR011527">
    <property type="entry name" value="ABC1_TM_dom"/>
</dbReference>
<evidence type="ECO:0000256" key="9">
    <source>
        <dbReference type="SAM" id="Phobius"/>
    </source>
</evidence>
<keyword evidence="3" id="KW-1003">Cell membrane</keyword>
<evidence type="ECO:0000256" key="7">
    <source>
        <dbReference type="ARBA" id="ARBA00022989"/>
    </source>
</evidence>
<feature type="transmembrane region" description="Helical" evidence="9">
    <location>
        <begin position="54"/>
        <end position="75"/>
    </location>
</feature>
<dbReference type="FunFam" id="3.40.50.300:FF:000299">
    <property type="entry name" value="ABC transporter ATP-binding protein/permease"/>
    <property type="match status" value="1"/>
</dbReference>
<dbReference type="Pfam" id="PF00005">
    <property type="entry name" value="ABC_tran"/>
    <property type="match status" value="1"/>
</dbReference>
<evidence type="ECO:0000256" key="6">
    <source>
        <dbReference type="ARBA" id="ARBA00022840"/>
    </source>
</evidence>
<dbReference type="Gene3D" id="1.20.1560.10">
    <property type="entry name" value="ABC transporter type 1, transmembrane domain"/>
    <property type="match status" value="1"/>
</dbReference>
<dbReference type="SUPFAM" id="SSF52540">
    <property type="entry name" value="P-loop containing nucleoside triphosphate hydrolases"/>
    <property type="match status" value="1"/>
</dbReference>
<dbReference type="GO" id="GO:0005524">
    <property type="term" value="F:ATP binding"/>
    <property type="evidence" value="ECO:0007669"/>
    <property type="project" value="UniProtKB-KW"/>
</dbReference>
<name>A0A6C0CD49_9ZZZZ</name>
<comment type="subcellular location">
    <subcellularLocation>
        <location evidence="1">Cell membrane</location>
        <topology evidence="1">Multi-pass membrane protein</topology>
    </subcellularLocation>
</comment>
<organism evidence="12">
    <name type="scientific">viral metagenome</name>
    <dbReference type="NCBI Taxonomy" id="1070528"/>
    <lineage>
        <taxon>unclassified sequences</taxon>
        <taxon>metagenomes</taxon>
        <taxon>organismal metagenomes</taxon>
    </lineage>
</organism>
<keyword evidence="2" id="KW-0813">Transport</keyword>